<name>A0ABR3ZB93_9PEZI</name>
<dbReference type="EMBL" id="JAWCUI010000017">
    <property type="protein sequence ID" value="KAL1897936.1"/>
    <property type="molecule type" value="Genomic_DNA"/>
</dbReference>
<comment type="caution">
    <text evidence="2">The sequence shown here is derived from an EMBL/GenBank/DDBJ whole genome shotgun (WGS) entry which is preliminary data.</text>
</comment>
<keyword evidence="3" id="KW-1185">Reference proteome</keyword>
<reference evidence="2 3" key="1">
    <citation type="journal article" date="2024" name="IMA Fungus">
        <title>IMA Genome - F19 : A genome assembly and annotation guide to empower mycologists, including annotated draft genome sequences of Ceratocystis pirilliformis, Diaporthe australafricana, Fusarium ophioides, Paecilomyces lecythidis, and Sporothrix stenoceras.</title>
        <authorList>
            <person name="Aylward J."/>
            <person name="Wilson A.M."/>
            <person name="Visagie C.M."/>
            <person name="Spraker J."/>
            <person name="Barnes I."/>
            <person name="Buitendag C."/>
            <person name="Ceriani C."/>
            <person name="Del Mar Angel L."/>
            <person name="du Plessis D."/>
            <person name="Fuchs T."/>
            <person name="Gasser K."/>
            <person name="Kramer D."/>
            <person name="Li W."/>
            <person name="Munsamy K."/>
            <person name="Piso A."/>
            <person name="Price J.L."/>
            <person name="Sonnekus B."/>
            <person name="Thomas C."/>
            <person name="van der Nest A."/>
            <person name="van Dijk A."/>
            <person name="van Heerden A."/>
            <person name="van Vuuren N."/>
            <person name="Yilmaz N."/>
            <person name="Duong T.A."/>
            <person name="van der Merwe N.A."/>
            <person name="Wingfield M.J."/>
            <person name="Wingfield B.D."/>
        </authorList>
    </citation>
    <scope>NUCLEOTIDE SEQUENCE [LARGE SCALE GENOMIC DNA]</scope>
    <source>
        <strain evidence="2 3">CMW 5346</strain>
    </source>
</reference>
<accession>A0ABR3ZB93</accession>
<evidence type="ECO:0000256" key="1">
    <source>
        <dbReference type="SAM" id="MobiDB-lite"/>
    </source>
</evidence>
<proteinExistence type="predicted"/>
<gene>
    <name evidence="2" type="ORF">Sste5346_003788</name>
</gene>
<feature type="region of interest" description="Disordered" evidence="1">
    <location>
        <begin position="97"/>
        <end position="187"/>
    </location>
</feature>
<feature type="compositionally biased region" description="Low complexity" evidence="1">
    <location>
        <begin position="109"/>
        <end position="166"/>
    </location>
</feature>
<evidence type="ECO:0000313" key="3">
    <source>
        <dbReference type="Proteomes" id="UP001583186"/>
    </source>
</evidence>
<dbReference type="Proteomes" id="UP001583186">
    <property type="component" value="Unassembled WGS sequence"/>
</dbReference>
<sequence>MCEFTQREYSCGHFKFIAARWCNLYKRTHRRCQPDIAHFEYRADEICGQCRPQEVPAWQHLIRSNAPVSITGITGINSLDDCCRNLHLVPWLGADRPGSCTRRSPTPGPGSMAPLSLSSLSSASRSGSGMGATSSHSSSSSSSHHSSSSSHHSSKSTTGTATTVGSNTVLSGKIRRHSSRASVTLRQ</sequence>
<protein>
    <submittedName>
        <fullName evidence="2">Uncharacterized protein</fullName>
    </submittedName>
</protein>
<evidence type="ECO:0000313" key="2">
    <source>
        <dbReference type="EMBL" id="KAL1897936.1"/>
    </source>
</evidence>
<organism evidence="2 3">
    <name type="scientific">Sporothrix stenoceras</name>
    <dbReference type="NCBI Taxonomy" id="5173"/>
    <lineage>
        <taxon>Eukaryota</taxon>
        <taxon>Fungi</taxon>
        <taxon>Dikarya</taxon>
        <taxon>Ascomycota</taxon>
        <taxon>Pezizomycotina</taxon>
        <taxon>Sordariomycetes</taxon>
        <taxon>Sordariomycetidae</taxon>
        <taxon>Ophiostomatales</taxon>
        <taxon>Ophiostomataceae</taxon>
        <taxon>Sporothrix</taxon>
    </lineage>
</organism>